<evidence type="ECO:0000256" key="1">
    <source>
        <dbReference type="SAM" id="MobiDB-lite"/>
    </source>
</evidence>
<dbReference type="AlphaFoldDB" id="A0A4S8L297"/>
<reference evidence="2 3" key="1">
    <citation type="journal article" date="2019" name="Nat. Ecol. Evol.">
        <title>Megaphylogeny resolves global patterns of mushroom evolution.</title>
        <authorList>
            <person name="Varga T."/>
            <person name="Krizsan K."/>
            <person name="Foldi C."/>
            <person name="Dima B."/>
            <person name="Sanchez-Garcia M."/>
            <person name="Sanchez-Ramirez S."/>
            <person name="Szollosi G.J."/>
            <person name="Szarkandi J.G."/>
            <person name="Papp V."/>
            <person name="Albert L."/>
            <person name="Andreopoulos W."/>
            <person name="Angelini C."/>
            <person name="Antonin V."/>
            <person name="Barry K.W."/>
            <person name="Bougher N.L."/>
            <person name="Buchanan P."/>
            <person name="Buyck B."/>
            <person name="Bense V."/>
            <person name="Catcheside P."/>
            <person name="Chovatia M."/>
            <person name="Cooper J."/>
            <person name="Damon W."/>
            <person name="Desjardin D."/>
            <person name="Finy P."/>
            <person name="Geml J."/>
            <person name="Haridas S."/>
            <person name="Hughes K."/>
            <person name="Justo A."/>
            <person name="Karasinski D."/>
            <person name="Kautmanova I."/>
            <person name="Kiss B."/>
            <person name="Kocsube S."/>
            <person name="Kotiranta H."/>
            <person name="LaButti K.M."/>
            <person name="Lechner B.E."/>
            <person name="Liimatainen K."/>
            <person name="Lipzen A."/>
            <person name="Lukacs Z."/>
            <person name="Mihaltcheva S."/>
            <person name="Morgado L.N."/>
            <person name="Niskanen T."/>
            <person name="Noordeloos M.E."/>
            <person name="Ohm R.A."/>
            <person name="Ortiz-Santana B."/>
            <person name="Ovrebo C."/>
            <person name="Racz N."/>
            <person name="Riley R."/>
            <person name="Savchenko A."/>
            <person name="Shiryaev A."/>
            <person name="Soop K."/>
            <person name="Spirin V."/>
            <person name="Szebenyi C."/>
            <person name="Tomsovsky M."/>
            <person name="Tulloss R.E."/>
            <person name="Uehling J."/>
            <person name="Grigoriev I.V."/>
            <person name="Vagvolgyi C."/>
            <person name="Papp T."/>
            <person name="Martin F.M."/>
            <person name="Miettinen O."/>
            <person name="Hibbett D.S."/>
            <person name="Nagy L.G."/>
        </authorList>
    </citation>
    <scope>NUCLEOTIDE SEQUENCE [LARGE SCALE GENOMIC DNA]</scope>
    <source>
        <strain evidence="2 3">CBS 962.96</strain>
    </source>
</reference>
<evidence type="ECO:0000313" key="3">
    <source>
        <dbReference type="Proteomes" id="UP000297245"/>
    </source>
</evidence>
<evidence type="ECO:0000313" key="2">
    <source>
        <dbReference type="EMBL" id="THU82383.1"/>
    </source>
</evidence>
<dbReference type="EMBL" id="ML179735">
    <property type="protein sequence ID" value="THU82383.1"/>
    <property type="molecule type" value="Genomic_DNA"/>
</dbReference>
<keyword evidence="3" id="KW-1185">Reference proteome</keyword>
<feature type="compositionally biased region" description="Basic and acidic residues" evidence="1">
    <location>
        <begin position="152"/>
        <end position="165"/>
    </location>
</feature>
<dbReference type="Proteomes" id="UP000297245">
    <property type="component" value="Unassembled WGS sequence"/>
</dbReference>
<gene>
    <name evidence="2" type="ORF">K435DRAFT_933902</name>
</gene>
<feature type="region of interest" description="Disordered" evidence="1">
    <location>
        <begin position="140"/>
        <end position="165"/>
    </location>
</feature>
<sequence length="165" mass="18899">MASVVTLVLTDLWLVGWLWALGKPICLYLTGTWNQFYGLVSAVQSDGPIHSFHSVMVVEIHTGMFKIFPVLPLGFDPIIVCKNLYPPWLLQWIELKSPRFCMYQALDDDGVISVSSGFQHKVNPAPECWSPRGRWFNHRQRQRQRHGIRPTDGGHPDPDPEFRTS</sequence>
<proteinExistence type="predicted"/>
<organism evidence="2 3">
    <name type="scientific">Dendrothele bispora (strain CBS 962.96)</name>
    <dbReference type="NCBI Taxonomy" id="1314807"/>
    <lineage>
        <taxon>Eukaryota</taxon>
        <taxon>Fungi</taxon>
        <taxon>Dikarya</taxon>
        <taxon>Basidiomycota</taxon>
        <taxon>Agaricomycotina</taxon>
        <taxon>Agaricomycetes</taxon>
        <taxon>Agaricomycetidae</taxon>
        <taxon>Agaricales</taxon>
        <taxon>Agaricales incertae sedis</taxon>
        <taxon>Dendrothele</taxon>
    </lineage>
</organism>
<name>A0A4S8L297_DENBC</name>
<protein>
    <submittedName>
        <fullName evidence="2">Uncharacterized protein</fullName>
    </submittedName>
</protein>
<accession>A0A4S8L297</accession>